<reference evidence="3" key="1">
    <citation type="journal article" date="2019" name="Int. J. Syst. Evol. Microbiol.">
        <title>The Global Catalogue of Microorganisms (GCM) 10K type strain sequencing project: providing services to taxonomists for standard genome sequencing and annotation.</title>
        <authorList>
            <consortium name="The Broad Institute Genomics Platform"/>
            <consortium name="The Broad Institute Genome Sequencing Center for Infectious Disease"/>
            <person name="Wu L."/>
            <person name="Ma J."/>
        </authorList>
    </citation>
    <scope>NUCLEOTIDE SEQUENCE [LARGE SCALE GENOMIC DNA]</scope>
    <source>
        <strain evidence="3">NBRC 111756</strain>
    </source>
</reference>
<dbReference type="PANTHER" id="PTHR30388:SF4">
    <property type="entry name" value="MOLYBDENUM COFACTOR INSERTION CHAPERONE PAOD"/>
    <property type="match status" value="1"/>
</dbReference>
<keyword evidence="3" id="KW-1185">Reference proteome</keyword>
<protein>
    <submittedName>
        <fullName evidence="2">XdhC family protein</fullName>
    </submittedName>
</protein>
<sequence length="160" mass="17825">MANQLTRLLLQWYPQRDALEWVLGTVYRTEGPSYRKAGAMMLFNSLGQAFGMLSGGCLESDIQRHARRVMQSGQALTLCYDGSDEDDLSFQLGIGCGGTVHILLQPIRADNDYLQPDLVHRALEQRAPGFITSTFPVRRAKSKAALCRGPKWAVAQDPQR</sequence>
<evidence type="ECO:0000313" key="2">
    <source>
        <dbReference type="EMBL" id="MFC6672816.1"/>
    </source>
</evidence>
<proteinExistence type="predicted"/>
<accession>A0ABW2A602</accession>
<dbReference type="EMBL" id="JBHSWE010000001">
    <property type="protein sequence ID" value="MFC6672816.1"/>
    <property type="molecule type" value="Genomic_DNA"/>
</dbReference>
<dbReference type="Pfam" id="PF02625">
    <property type="entry name" value="XdhC_CoxI"/>
    <property type="match status" value="1"/>
</dbReference>
<evidence type="ECO:0000259" key="1">
    <source>
        <dbReference type="Pfam" id="PF02625"/>
    </source>
</evidence>
<dbReference type="RefSeq" id="WP_379911234.1">
    <property type="nucleotide sequence ID" value="NZ_JBHSWE010000001.1"/>
</dbReference>
<dbReference type="PANTHER" id="PTHR30388">
    <property type="entry name" value="ALDEHYDE OXIDOREDUCTASE MOLYBDENUM COFACTOR ASSEMBLY PROTEIN"/>
    <property type="match status" value="1"/>
</dbReference>
<dbReference type="Proteomes" id="UP001596422">
    <property type="component" value="Unassembled WGS sequence"/>
</dbReference>
<feature type="domain" description="XdhC- CoxI" evidence="1">
    <location>
        <begin position="20"/>
        <end position="81"/>
    </location>
</feature>
<dbReference type="InterPro" id="IPR052698">
    <property type="entry name" value="MoCofactor_Util/Proc"/>
</dbReference>
<name>A0ABW2A602_9GAMM</name>
<gene>
    <name evidence="2" type="ORF">ACFQDL_24105</name>
</gene>
<organism evidence="2 3">
    <name type="scientific">Marinobacterium aestuariivivens</name>
    <dbReference type="NCBI Taxonomy" id="1698799"/>
    <lineage>
        <taxon>Bacteria</taxon>
        <taxon>Pseudomonadati</taxon>
        <taxon>Pseudomonadota</taxon>
        <taxon>Gammaproteobacteria</taxon>
        <taxon>Oceanospirillales</taxon>
        <taxon>Oceanospirillaceae</taxon>
        <taxon>Marinobacterium</taxon>
    </lineage>
</organism>
<dbReference type="InterPro" id="IPR003777">
    <property type="entry name" value="XdhC_CoxI"/>
</dbReference>
<evidence type="ECO:0000313" key="3">
    <source>
        <dbReference type="Proteomes" id="UP001596422"/>
    </source>
</evidence>
<comment type="caution">
    <text evidence="2">The sequence shown here is derived from an EMBL/GenBank/DDBJ whole genome shotgun (WGS) entry which is preliminary data.</text>
</comment>